<name>A0AAD7XEK0_9APHY</name>
<keyword evidence="3" id="KW-1185">Reference proteome</keyword>
<proteinExistence type="predicted"/>
<accession>A0AAD7XEK0</accession>
<dbReference type="Proteomes" id="UP001215151">
    <property type="component" value="Unassembled WGS sequence"/>
</dbReference>
<dbReference type="AlphaFoldDB" id="A0AAD7XEK0"/>
<feature type="compositionally biased region" description="Basic and acidic residues" evidence="1">
    <location>
        <begin position="231"/>
        <end position="255"/>
    </location>
</feature>
<evidence type="ECO:0000256" key="1">
    <source>
        <dbReference type="SAM" id="MobiDB-lite"/>
    </source>
</evidence>
<evidence type="ECO:0000313" key="3">
    <source>
        <dbReference type="Proteomes" id="UP001215151"/>
    </source>
</evidence>
<gene>
    <name evidence="2" type="ORF">ONZ51_g2783</name>
</gene>
<evidence type="ECO:0000313" key="2">
    <source>
        <dbReference type="EMBL" id="KAJ8489719.1"/>
    </source>
</evidence>
<comment type="caution">
    <text evidence="2">The sequence shown here is derived from an EMBL/GenBank/DDBJ whole genome shotgun (WGS) entry which is preliminary data.</text>
</comment>
<protein>
    <submittedName>
        <fullName evidence="2">Uncharacterized protein</fullName>
    </submittedName>
</protein>
<sequence>MAMANPNRRGILIGSSGMLFIDQMAADIYFQDYWHSVGLMHRVAVICVGWGMSVAVVESAMAHQPGLPEAWTISHARLHNVVVQNLGVHPFQPPAPLPHNPQGQPFPATGFFLLNGQPVQGHIMPWHYRVELRRAQANQPLHYHQHQPRKDHTSPPPPIKPGGSHQVLRLISYSTQIQNYRRATISHPDCNRSLLLLHYATPTSLVPSAHITLRSAVMKTTGKRKGTQRKLPYEKQKSARASAKESKSRAADRKTSPAVCPLPMSPSPSLSSASSSTSSSCPSSASSSSTPLETARDLFLEFLHKTYPNITPRHEYDIVTLGTTRIPGTTEEVLAWVDEQMRYDIIDLGSREAVLENARRALEPVVAVTGRKPRDARDRAHIRPIPDSKYSIRLFPGNPYNSEYCMDIVDTATGQPVNSPFEFDLWVVPNPKAPWLSMPSGRLRSFERCFGIAQHDILPGEEKWLLRDGQTCLLKRPGKRDVLFTVPMREQLQPAFVYDVDVLDFPEKE</sequence>
<reference evidence="2" key="1">
    <citation type="submission" date="2022-11" db="EMBL/GenBank/DDBJ databases">
        <title>Genome Sequence of Cubamyces cubensis.</title>
        <authorList>
            <person name="Buettner E."/>
        </authorList>
    </citation>
    <scope>NUCLEOTIDE SEQUENCE</scope>
    <source>
        <strain evidence="2">MPL-01</strain>
    </source>
</reference>
<feature type="region of interest" description="Disordered" evidence="1">
    <location>
        <begin position="141"/>
        <end position="165"/>
    </location>
</feature>
<dbReference type="EMBL" id="JAPEVG010000045">
    <property type="protein sequence ID" value="KAJ8489719.1"/>
    <property type="molecule type" value="Genomic_DNA"/>
</dbReference>
<organism evidence="2 3">
    <name type="scientific">Trametes cubensis</name>
    <dbReference type="NCBI Taxonomy" id="1111947"/>
    <lineage>
        <taxon>Eukaryota</taxon>
        <taxon>Fungi</taxon>
        <taxon>Dikarya</taxon>
        <taxon>Basidiomycota</taxon>
        <taxon>Agaricomycotina</taxon>
        <taxon>Agaricomycetes</taxon>
        <taxon>Polyporales</taxon>
        <taxon>Polyporaceae</taxon>
        <taxon>Trametes</taxon>
    </lineage>
</organism>
<feature type="compositionally biased region" description="Low complexity" evidence="1">
    <location>
        <begin position="267"/>
        <end position="290"/>
    </location>
</feature>
<feature type="region of interest" description="Disordered" evidence="1">
    <location>
        <begin position="219"/>
        <end position="290"/>
    </location>
</feature>